<gene>
    <name evidence="2" type="ORF">P0Y53_20440</name>
</gene>
<evidence type="ECO:0000256" key="1">
    <source>
        <dbReference type="SAM" id="MobiDB-lite"/>
    </source>
</evidence>
<evidence type="ECO:0000313" key="3">
    <source>
        <dbReference type="Proteomes" id="UP001220610"/>
    </source>
</evidence>
<dbReference type="AlphaFoldDB" id="A0AAJ6BF85"/>
<dbReference type="Proteomes" id="UP001220610">
    <property type="component" value="Chromosome"/>
</dbReference>
<sequence length="175" mass="19213">MKQTFLKAVLLPALVACLSGCEGMQGRPERKKLPQLTADESWEGRPAAGTGHEQYPETFYAYHDTLISGRTYVAVQLQKPTLDTVAMALANAYEPLAGNFLAMLRQQGKSGILIDLRSPGQETAQQAGFQVQHDSGSSLPVVFVWDRYSAARAALLIRRLEQATSIRVTSLKTDF</sequence>
<protein>
    <submittedName>
        <fullName evidence="2">Uncharacterized protein</fullName>
    </submittedName>
</protein>
<name>A0AAJ6BF85_9BACT</name>
<feature type="region of interest" description="Disordered" evidence="1">
    <location>
        <begin position="27"/>
        <end position="51"/>
    </location>
</feature>
<dbReference type="EMBL" id="CP119311">
    <property type="protein sequence ID" value="WEK34863.1"/>
    <property type="molecule type" value="Genomic_DNA"/>
</dbReference>
<accession>A0AAJ6BF85</accession>
<evidence type="ECO:0000313" key="2">
    <source>
        <dbReference type="EMBL" id="WEK34863.1"/>
    </source>
</evidence>
<proteinExistence type="predicted"/>
<reference evidence="2" key="1">
    <citation type="submission" date="2023-03" db="EMBL/GenBank/DDBJ databases">
        <title>Andean soil-derived lignocellulolytic bacterial consortium as a source of novel taxa and putative plastic-active enzymes.</title>
        <authorList>
            <person name="Diaz-Garcia L."/>
            <person name="Chuvochina M."/>
            <person name="Feuerriegel G."/>
            <person name="Bunk B."/>
            <person name="Sproer C."/>
            <person name="Streit W.R."/>
            <person name="Rodriguez L.M."/>
            <person name="Overmann J."/>
            <person name="Jimenez D.J."/>
        </authorList>
    </citation>
    <scope>NUCLEOTIDE SEQUENCE</scope>
    <source>
        <strain evidence="2">MAG 7</strain>
    </source>
</reference>
<organism evidence="2 3">
    <name type="scientific">Candidatus Pseudobacter hemicellulosilyticus</name>
    <dbReference type="NCBI Taxonomy" id="3121375"/>
    <lineage>
        <taxon>Bacteria</taxon>
        <taxon>Pseudomonadati</taxon>
        <taxon>Bacteroidota</taxon>
        <taxon>Chitinophagia</taxon>
        <taxon>Chitinophagales</taxon>
        <taxon>Chitinophagaceae</taxon>
        <taxon>Pseudobacter</taxon>
    </lineage>
</organism>